<proteinExistence type="predicted"/>
<dbReference type="AlphaFoldDB" id="A0AAN6QEL4"/>
<accession>A0AAN6QEL4</accession>
<comment type="caution">
    <text evidence="2">The sequence shown here is derived from an EMBL/GenBank/DDBJ whole genome shotgun (WGS) entry which is preliminary data.</text>
</comment>
<dbReference type="Proteomes" id="UP001302812">
    <property type="component" value="Unassembled WGS sequence"/>
</dbReference>
<sequence>MTHSMYANIGGFVVRFPRRQSEWKPDPPEPGFELSWSRWLDEFVEDNERGHPWLGAYDWKAHPEHYRLAKDLLESEADFLCKSKRCDHREACRALSGDVWVLSAAQILKAREFGIIDKLRTINENEIKDKSKEDALIKILALIQAVWLPIELIIRASTRRRSSQMEIMALAFAVCALISYLLLLPHPKDVSIPTVLRAVRSPTSTEFEAIVRCTVGIMGAWPRPAYTMPNFAMPDKDAELLMLPGTVGGLLVFGFSPSHCVEL</sequence>
<organism evidence="2 3">
    <name type="scientific">Canariomyces notabilis</name>
    <dbReference type="NCBI Taxonomy" id="2074819"/>
    <lineage>
        <taxon>Eukaryota</taxon>
        <taxon>Fungi</taxon>
        <taxon>Dikarya</taxon>
        <taxon>Ascomycota</taxon>
        <taxon>Pezizomycotina</taxon>
        <taxon>Sordariomycetes</taxon>
        <taxon>Sordariomycetidae</taxon>
        <taxon>Sordariales</taxon>
        <taxon>Chaetomiaceae</taxon>
        <taxon>Canariomyces</taxon>
    </lineage>
</organism>
<dbReference type="PANTHER" id="PTHR35043:SF7">
    <property type="entry name" value="TRANSCRIPTION FACTOR DOMAIN-CONTAINING PROTEIN"/>
    <property type="match status" value="1"/>
</dbReference>
<reference evidence="2" key="2">
    <citation type="submission" date="2023-05" db="EMBL/GenBank/DDBJ databases">
        <authorList>
            <consortium name="Lawrence Berkeley National Laboratory"/>
            <person name="Steindorff A."/>
            <person name="Hensen N."/>
            <person name="Bonometti L."/>
            <person name="Westerberg I."/>
            <person name="Brannstrom I.O."/>
            <person name="Guillou S."/>
            <person name="Cros-Aarteil S."/>
            <person name="Calhoun S."/>
            <person name="Haridas S."/>
            <person name="Kuo A."/>
            <person name="Mondo S."/>
            <person name="Pangilinan J."/>
            <person name="Riley R."/>
            <person name="Labutti K."/>
            <person name="Andreopoulos B."/>
            <person name="Lipzen A."/>
            <person name="Chen C."/>
            <person name="Yanf M."/>
            <person name="Daum C."/>
            <person name="Ng V."/>
            <person name="Clum A."/>
            <person name="Ohm R."/>
            <person name="Martin F."/>
            <person name="Silar P."/>
            <person name="Natvig D."/>
            <person name="Lalanne C."/>
            <person name="Gautier V."/>
            <person name="Ament-Velasquez S.L."/>
            <person name="Kruys A."/>
            <person name="Hutchinson M.I."/>
            <person name="Powell A.J."/>
            <person name="Barry K."/>
            <person name="Miller A.N."/>
            <person name="Grigoriev I.V."/>
            <person name="Debuchy R."/>
            <person name="Gladieux P."/>
            <person name="Thoren M.H."/>
            <person name="Johannesson H."/>
        </authorList>
    </citation>
    <scope>NUCLEOTIDE SEQUENCE</scope>
    <source>
        <strain evidence="2">CBS 508.74</strain>
    </source>
</reference>
<dbReference type="EMBL" id="MU853360">
    <property type="protein sequence ID" value="KAK4108768.1"/>
    <property type="molecule type" value="Genomic_DNA"/>
</dbReference>
<dbReference type="GeneID" id="89933547"/>
<protein>
    <submittedName>
        <fullName evidence="2">Uncharacterized protein</fullName>
    </submittedName>
</protein>
<gene>
    <name evidence="2" type="ORF">N656DRAFT_373437</name>
</gene>
<keyword evidence="1" id="KW-0812">Transmembrane</keyword>
<reference evidence="2" key="1">
    <citation type="journal article" date="2023" name="Mol. Phylogenet. Evol.">
        <title>Genome-scale phylogeny and comparative genomics of the fungal order Sordariales.</title>
        <authorList>
            <person name="Hensen N."/>
            <person name="Bonometti L."/>
            <person name="Westerberg I."/>
            <person name="Brannstrom I.O."/>
            <person name="Guillou S."/>
            <person name="Cros-Aarteil S."/>
            <person name="Calhoun S."/>
            <person name="Haridas S."/>
            <person name="Kuo A."/>
            <person name="Mondo S."/>
            <person name="Pangilinan J."/>
            <person name="Riley R."/>
            <person name="LaButti K."/>
            <person name="Andreopoulos B."/>
            <person name="Lipzen A."/>
            <person name="Chen C."/>
            <person name="Yan M."/>
            <person name="Daum C."/>
            <person name="Ng V."/>
            <person name="Clum A."/>
            <person name="Steindorff A."/>
            <person name="Ohm R.A."/>
            <person name="Martin F."/>
            <person name="Silar P."/>
            <person name="Natvig D.O."/>
            <person name="Lalanne C."/>
            <person name="Gautier V."/>
            <person name="Ament-Velasquez S.L."/>
            <person name="Kruys A."/>
            <person name="Hutchinson M.I."/>
            <person name="Powell A.J."/>
            <person name="Barry K."/>
            <person name="Miller A.N."/>
            <person name="Grigoriev I.V."/>
            <person name="Debuchy R."/>
            <person name="Gladieux P."/>
            <person name="Hiltunen Thoren M."/>
            <person name="Johannesson H."/>
        </authorList>
    </citation>
    <scope>NUCLEOTIDE SEQUENCE</scope>
    <source>
        <strain evidence="2">CBS 508.74</strain>
    </source>
</reference>
<evidence type="ECO:0000313" key="3">
    <source>
        <dbReference type="Proteomes" id="UP001302812"/>
    </source>
</evidence>
<name>A0AAN6QEL4_9PEZI</name>
<keyword evidence="1" id="KW-0472">Membrane</keyword>
<dbReference type="PANTHER" id="PTHR35043">
    <property type="entry name" value="TRANSCRIPTION FACTOR DOMAIN-CONTAINING PROTEIN"/>
    <property type="match status" value="1"/>
</dbReference>
<evidence type="ECO:0000313" key="2">
    <source>
        <dbReference type="EMBL" id="KAK4108768.1"/>
    </source>
</evidence>
<feature type="transmembrane region" description="Helical" evidence="1">
    <location>
        <begin position="166"/>
        <end position="184"/>
    </location>
</feature>
<keyword evidence="1" id="KW-1133">Transmembrane helix</keyword>
<evidence type="ECO:0000256" key="1">
    <source>
        <dbReference type="SAM" id="Phobius"/>
    </source>
</evidence>
<dbReference type="RefSeq" id="XP_064666338.1">
    <property type="nucleotide sequence ID" value="XM_064809423.1"/>
</dbReference>
<keyword evidence="3" id="KW-1185">Reference proteome</keyword>